<keyword evidence="1" id="KW-0472">Membrane</keyword>
<keyword evidence="1" id="KW-1133">Transmembrane helix</keyword>
<feature type="non-terminal residue" evidence="2">
    <location>
        <position position="1"/>
    </location>
</feature>
<feature type="non-terminal residue" evidence="2">
    <location>
        <position position="179"/>
    </location>
</feature>
<gene>
    <name evidence="2" type="ORF">M569_01929</name>
</gene>
<sequence>SSFSNNGLALHSTRLCILEEIHRRKVAEETVMLMQFQWRRIQSLFSEAGLTFPPPPTASESSIIEFDQSCINQSLQEFVFSIFISEAIGKGLARAEAEEHFASIILWKDQEMQRLRDRLQYLETVNHEMSQRKLVEVAQKQQEKKKKNRRRWMWSLMGFSVAAGASFLAYAYHTTSKSS</sequence>
<organism evidence="2 3">
    <name type="scientific">Genlisea aurea</name>
    <dbReference type="NCBI Taxonomy" id="192259"/>
    <lineage>
        <taxon>Eukaryota</taxon>
        <taxon>Viridiplantae</taxon>
        <taxon>Streptophyta</taxon>
        <taxon>Embryophyta</taxon>
        <taxon>Tracheophyta</taxon>
        <taxon>Spermatophyta</taxon>
        <taxon>Magnoliopsida</taxon>
        <taxon>eudicotyledons</taxon>
        <taxon>Gunneridae</taxon>
        <taxon>Pentapetalae</taxon>
        <taxon>asterids</taxon>
        <taxon>lamiids</taxon>
        <taxon>Lamiales</taxon>
        <taxon>Lentibulariaceae</taxon>
        <taxon>Genlisea</taxon>
    </lineage>
</organism>
<feature type="transmembrane region" description="Helical" evidence="1">
    <location>
        <begin position="152"/>
        <end position="172"/>
    </location>
</feature>
<dbReference type="EMBL" id="AUSU01000676">
    <property type="protein sequence ID" value="EPS72821.1"/>
    <property type="molecule type" value="Genomic_DNA"/>
</dbReference>
<dbReference type="Proteomes" id="UP000015453">
    <property type="component" value="Unassembled WGS sequence"/>
</dbReference>
<comment type="caution">
    <text evidence="2">The sequence shown here is derived from an EMBL/GenBank/DDBJ whole genome shotgun (WGS) entry which is preliminary data.</text>
</comment>
<reference evidence="2 3" key="1">
    <citation type="journal article" date="2013" name="BMC Genomics">
        <title>The miniature genome of a carnivorous plant Genlisea aurea contains a low number of genes and short non-coding sequences.</title>
        <authorList>
            <person name="Leushkin E.V."/>
            <person name="Sutormin R.A."/>
            <person name="Nabieva E.R."/>
            <person name="Penin A.A."/>
            <person name="Kondrashov A.S."/>
            <person name="Logacheva M.D."/>
        </authorList>
    </citation>
    <scope>NUCLEOTIDE SEQUENCE [LARGE SCALE GENOMIC DNA]</scope>
</reference>
<dbReference type="AlphaFoldDB" id="S8D5X6"/>
<dbReference type="PANTHER" id="PTHR35490:SF3">
    <property type="entry name" value="(WILD MALAYSIAN BANANA) HYPOTHETICAL PROTEIN"/>
    <property type="match status" value="1"/>
</dbReference>
<protein>
    <submittedName>
        <fullName evidence="2">Uncharacterized protein</fullName>
    </submittedName>
</protein>
<evidence type="ECO:0000313" key="2">
    <source>
        <dbReference type="EMBL" id="EPS72821.1"/>
    </source>
</evidence>
<evidence type="ECO:0000256" key="1">
    <source>
        <dbReference type="SAM" id="Phobius"/>
    </source>
</evidence>
<proteinExistence type="predicted"/>
<keyword evidence="3" id="KW-1185">Reference proteome</keyword>
<accession>S8D5X6</accession>
<name>S8D5X6_9LAMI</name>
<dbReference type="OrthoDB" id="1736072at2759"/>
<evidence type="ECO:0000313" key="3">
    <source>
        <dbReference type="Proteomes" id="UP000015453"/>
    </source>
</evidence>
<keyword evidence="1" id="KW-0812">Transmembrane</keyword>
<dbReference type="PANTHER" id="PTHR35490">
    <property type="entry name" value="BACTERIOPHAGE N4 ADSORPTION B PROTEIN"/>
    <property type="match status" value="1"/>
</dbReference>